<evidence type="ECO:0000313" key="2">
    <source>
        <dbReference type="Proteomes" id="UP000218934"/>
    </source>
</evidence>
<dbReference type="AlphaFoldDB" id="A0A2A4G118"/>
<protein>
    <submittedName>
        <fullName evidence="1">Uncharacterized protein</fullName>
    </submittedName>
</protein>
<organism evidence="1 2">
    <name type="scientific">Rhizorhabdus dicambivorans</name>
    <dbReference type="NCBI Taxonomy" id="1850238"/>
    <lineage>
        <taxon>Bacteria</taxon>
        <taxon>Pseudomonadati</taxon>
        <taxon>Pseudomonadota</taxon>
        <taxon>Alphaproteobacteria</taxon>
        <taxon>Sphingomonadales</taxon>
        <taxon>Sphingomonadaceae</taxon>
        <taxon>Rhizorhabdus</taxon>
    </lineage>
</organism>
<dbReference type="Proteomes" id="UP000218934">
    <property type="component" value="Unassembled WGS sequence"/>
</dbReference>
<comment type="caution">
    <text evidence="1">The sequence shown here is derived from an EMBL/GenBank/DDBJ whole genome shotgun (WGS) entry which is preliminary data.</text>
</comment>
<sequence length="171" mass="19040">MATKYLVDDDFAAVQSRSIVDEHMPAVPTRFVGEKKKTMTIDTGFGFQIETSVPPVAGLVEAFERLYELRALQAGWDSYGAAPVHRDVFKPAVELISHALMRCHPPFITALNTGGLKLAWDCGPRELELEIEPHGRLAIYFTNKATGEEREEEGQSFDVALIALQQFCRGE</sequence>
<gene>
    <name evidence="1" type="ORF">COO09_05120</name>
</gene>
<dbReference type="RefSeq" id="WP_066969567.1">
    <property type="nucleotide sequence ID" value="NZ_CP023449.1"/>
</dbReference>
<evidence type="ECO:0000313" key="1">
    <source>
        <dbReference type="EMBL" id="PCE43683.1"/>
    </source>
</evidence>
<reference evidence="1 2" key="1">
    <citation type="submission" date="2017-09" db="EMBL/GenBank/DDBJ databases">
        <title>The Catabolism of 3,6-Dichlorosalicylic acid is Initiated by the Cytochrome P450 Monooxygenase DsmABC in Rhizorhabdus dicambivorans Ndbn-20.</title>
        <authorList>
            <person name="Na L."/>
        </authorList>
    </citation>
    <scope>NUCLEOTIDE SEQUENCE [LARGE SCALE GENOMIC DNA]</scope>
    <source>
        <strain evidence="1 2">Ndbn-20m</strain>
    </source>
</reference>
<dbReference type="EMBL" id="NWUF01000003">
    <property type="protein sequence ID" value="PCE43683.1"/>
    <property type="molecule type" value="Genomic_DNA"/>
</dbReference>
<proteinExistence type="predicted"/>
<accession>A0A2A4G118</accession>
<name>A0A2A4G118_9SPHN</name>
<dbReference type="OrthoDB" id="8117423at2"/>
<dbReference type="KEGG" id="rdi:CMV14_02800"/>
<keyword evidence="2" id="KW-1185">Reference proteome</keyword>